<feature type="compositionally biased region" description="Polar residues" evidence="1">
    <location>
        <begin position="1"/>
        <end position="11"/>
    </location>
</feature>
<evidence type="ECO:0000313" key="3">
    <source>
        <dbReference type="Proteomes" id="UP000663888"/>
    </source>
</evidence>
<dbReference type="AlphaFoldDB" id="A0A8H3C9U1"/>
<evidence type="ECO:0000256" key="1">
    <source>
        <dbReference type="SAM" id="MobiDB-lite"/>
    </source>
</evidence>
<proteinExistence type="predicted"/>
<dbReference type="Proteomes" id="UP000663888">
    <property type="component" value="Unassembled WGS sequence"/>
</dbReference>
<accession>A0A8H3C9U1</accession>
<sequence length="125" mass="13655">MSDIEGSNNNQLPPPGPSTPAITASSTLLTTPDTRLVRQTHRDLRFYYSDGSVVFLVNNTLFKVHASLLAADVEDYEFKHILKGVTDKCEGSVDRPGTSDKHPVVLPANISLFQFCDFLGVIYGG</sequence>
<dbReference type="EMBL" id="CAJMWX010001210">
    <property type="protein sequence ID" value="CAE6474680.1"/>
    <property type="molecule type" value="Genomic_DNA"/>
</dbReference>
<evidence type="ECO:0000313" key="2">
    <source>
        <dbReference type="EMBL" id="CAE6474680.1"/>
    </source>
</evidence>
<evidence type="ECO:0008006" key="4">
    <source>
        <dbReference type="Google" id="ProtNLM"/>
    </source>
</evidence>
<reference evidence="2" key="1">
    <citation type="submission" date="2021-01" db="EMBL/GenBank/DDBJ databases">
        <authorList>
            <person name="Kaushik A."/>
        </authorList>
    </citation>
    <scope>NUCLEOTIDE SEQUENCE</scope>
    <source>
        <strain evidence="2">AG4-R118</strain>
    </source>
</reference>
<name>A0A8H3C9U1_9AGAM</name>
<feature type="region of interest" description="Disordered" evidence="1">
    <location>
        <begin position="1"/>
        <end position="25"/>
    </location>
</feature>
<protein>
    <recommendedName>
        <fullName evidence="4">BTB domain-containing protein</fullName>
    </recommendedName>
</protein>
<gene>
    <name evidence="2" type="ORF">RDB_LOCUS114317</name>
</gene>
<organism evidence="2 3">
    <name type="scientific">Rhizoctonia solani</name>
    <dbReference type="NCBI Taxonomy" id="456999"/>
    <lineage>
        <taxon>Eukaryota</taxon>
        <taxon>Fungi</taxon>
        <taxon>Dikarya</taxon>
        <taxon>Basidiomycota</taxon>
        <taxon>Agaricomycotina</taxon>
        <taxon>Agaricomycetes</taxon>
        <taxon>Cantharellales</taxon>
        <taxon>Ceratobasidiaceae</taxon>
        <taxon>Rhizoctonia</taxon>
    </lineage>
</organism>
<comment type="caution">
    <text evidence="2">The sequence shown here is derived from an EMBL/GenBank/DDBJ whole genome shotgun (WGS) entry which is preliminary data.</text>
</comment>